<evidence type="ECO:0000259" key="11">
    <source>
        <dbReference type="PROSITE" id="PS50994"/>
    </source>
</evidence>
<dbReference type="InterPro" id="IPR012337">
    <property type="entry name" value="RNaseH-like_sf"/>
</dbReference>
<dbReference type="EnsemblMetazoa" id="AALFPA23_000653.R511">
    <property type="protein sequence ID" value="AALFPA23_000653.P511"/>
    <property type="gene ID" value="AALFPA23_000653"/>
</dbReference>
<keyword evidence="13" id="KW-1185">Reference proteome</keyword>
<dbReference type="Pfam" id="PF17919">
    <property type="entry name" value="RT_RNaseH_2"/>
    <property type="match status" value="1"/>
</dbReference>
<name>A0ABM1XL22_AEDAL</name>
<dbReference type="Gene3D" id="3.30.420.10">
    <property type="entry name" value="Ribonuclease H-like superfamily/Ribonuclease H"/>
    <property type="match status" value="1"/>
</dbReference>
<dbReference type="Gene3D" id="3.30.70.270">
    <property type="match status" value="2"/>
</dbReference>
<dbReference type="SUPFAM" id="SSF53098">
    <property type="entry name" value="Ribonuclease H-like"/>
    <property type="match status" value="1"/>
</dbReference>
<evidence type="ECO:0000256" key="5">
    <source>
        <dbReference type="ARBA" id="ARBA00022759"/>
    </source>
</evidence>
<reference evidence="12" key="2">
    <citation type="submission" date="2025-05" db="UniProtKB">
        <authorList>
            <consortium name="EnsemblMetazoa"/>
        </authorList>
    </citation>
    <scope>IDENTIFICATION</scope>
    <source>
        <strain evidence="12">Foshan</strain>
    </source>
</reference>
<dbReference type="CDD" id="cd01647">
    <property type="entry name" value="RT_LTR"/>
    <property type="match status" value="1"/>
</dbReference>
<evidence type="ECO:0000259" key="9">
    <source>
        <dbReference type="PROSITE" id="PS50175"/>
    </source>
</evidence>
<dbReference type="RefSeq" id="XP_062701264.1">
    <property type="nucleotide sequence ID" value="XM_062845280.1"/>
</dbReference>
<accession>A0ABM1XL22</accession>
<dbReference type="GeneID" id="109410016"/>
<evidence type="ECO:0000256" key="2">
    <source>
        <dbReference type="ARBA" id="ARBA00022679"/>
    </source>
</evidence>
<dbReference type="Pfam" id="PF00078">
    <property type="entry name" value="RVT_1"/>
    <property type="match status" value="1"/>
</dbReference>
<dbReference type="Gene3D" id="1.10.340.70">
    <property type="match status" value="1"/>
</dbReference>
<dbReference type="InterPro" id="IPR041577">
    <property type="entry name" value="RT_RNaseH_2"/>
</dbReference>
<dbReference type="InterPro" id="IPR041588">
    <property type="entry name" value="Integrase_H2C2"/>
</dbReference>
<reference evidence="13" key="1">
    <citation type="journal article" date="2015" name="Proc. Natl. Acad. Sci. U.S.A.">
        <title>Genome sequence of the Asian Tiger mosquito, Aedes albopictus, reveals insights into its biology, genetics, and evolution.</title>
        <authorList>
            <person name="Chen X.G."/>
            <person name="Jiang X."/>
            <person name="Gu J."/>
            <person name="Xu M."/>
            <person name="Wu Y."/>
            <person name="Deng Y."/>
            <person name="Zhang C."/>
            <person name="Bonizzoni M."/>
            <person name="Dermauw W."/>
            <person name="Vontas J."/>
            <person name="Armbruster P."/>
            <person name="Huang X."/>
            <person name="Yang Y."/>
            <person name="Zhang H."/>
            <person name="He W."/>
            <person name="Peng H."/>
            <person name="Liu Y."/>
            <person name="Wu K."/>
            <person name="Chen J."/>
            <person name="Lirakis M."/>
            <person name="Topalis P."/>
            <person name="Van Leeuwen T."/>
            <person name="Hall A.B."/>
            <person name="Jiang X."/>
            <person name="Thorpe C."/>
            <person name="Mueller R.L."/>
            <person name="Sun C."/>
            <person name="Waterhouse R.M."/>
            <person name="Yan G."/>
            <person name="Tu Z.J."/>
            <person name="Fang X."/>
            <person name="James A.A."/>
        </authorList>
    </citation>
    <scope>NUCLEOTIDE SEQUENCE [LARGE SCALE GENOMIC DNA]</scope>
    <source>
        <strain evidence="13">Foshan</strain>
    </source>
</reference>
<dbReference type="EC" id="2.7.7.49" evidence="1"/>
<dbReference type="Gene3D" id="2.40.70.10">
    <property type="entry name" value="Acid Proteases"/>
    <property type="match status" value="1"/>
</dbReference>
<feature type="domain" description="Reverse transcriptase" evidence="10">
    <location>
        <begin position="499"/>
        <end position="677"/>
    </location>
</feature>
<protein>
    <recommendedName>
        <fullName evidence="1">RNA-directed DNA polymerase</fullName>
        <ecNumber evidence="1">2.7.7.49</ecNumber>
    </recommendedName>
</protein>
<dbReference type="Gene3D" id="3.10.10.10">
    <property type="entry name" value="HIV Type 1 Reverse Transcriptase, subunit A, domain 1"/>
    <property type="match status" value="1"/>
</dbReference>
<feature type="domain" description="Integrase catalytic" evidence="11">
    <location>
        <begin position="1044"/>
        <end position="1199"/>
    </location>
</feature>
<dbReference type="PROSITE" id="PS50175">
    <property type="entry name" value="ASP_PROT_RETROV"/>
    <property type="match status" value="1"/>
</dbReference>
<keyword evidence="7" id="KW-0511">Multifunctional enzyme</keyword>
<dbReference type="PANTHER" id="PTHR37984:SF5">
    <property type="entry name" value="PROTEIN NYNRIN-LIKE"/>
    <property type="match status" value="1"/>
</dbReference>
<dbReference type="CDD" id="cd09274">
    <property type="entry name" value="RNase_HI_RT_Ty3"/>
    <property type="match status" value="1"/>
</dbReference>
<evidence type="ECO:0000256" key="7">
    <source>
        <dbReference type="ARBA" id="ARBA00023268"/>
    </source>
</evidence>
<evidence type="ECO:0000313" key="13">
    <source>
        <dbReference type="Proteomes" id="UP000069940"/>
    </source>
</evidence>
<evidence type="ECO:0000256" key="3">
    <source>
        <dbReference type="ARBA" id="ARBA00022695"/>
    </source>
</evidence>
<evidence type="ECO:0000313" key="12">
    <source>
        <dbReference type="EnsemblMetazoa" id="AALFPA23_000653.P511"/>
    </source>
</evidence>
<keyword evidence="4" id="KW-0540">Nuclease</keyword>
<dbReference type="InterPro" id="IPR050951">
    <property type="entry name" value="Retrovirus_Pol_polyprotein"/>
</dbReference>
<dbReference type="InterPro" id="IPR001584">
    <property type="entry name" value="Integrase_cat-core"/>
</dbReference>
<evidence type="ECO:0000259" key="10">
    <source>
        <dbReference type="PROSITE" id="PS50878"/>
    </source>
</evidence>
<keyword evidence="5" id="KW-0255">Endonuclease</keyword>
<feature type="region of interest" description="Disordered" evidence="8">
    <location>
        <begin position="200"/>
        <end position="233"/>
    </location>
</feature>
<dbReference type="InterPro" id="IPR001995">
    <property type="entry name" value="Peptidase_A2_cat"/>
</dbReference>
<feature type="compositionally biased region" description="Basic and acidic residues" evidence="8">
    <location>
        <begin position="200"/>
        <end position="219"/>
    </location>
</feature>
<dbReference type="Pfam" id="PF17921">
    <property type="entry name" value="Integrase_H2C2"/>
    <property type="match status" value="1"/>
</dbReference>
<dbReference type="PROSITE" id="PS50994">
    <property type="entry name" value="INTEGRASE"/>
    <property type="match status" value="1"/>
</dbReference>
<dbReference type="PANTHER" id="PTHR37984">
    <property type="entry name" value="PROTEIN CBG26694"/>
    <property type="match status" value="1"/>
</dbReference>
<dbReference type="Pfam" id="PF00665">
    <property type="entry name" value="rve"/>
    <property type="match status" value="1"/>
</dbReference>
<dbReference type="InterPro" id="IPR043502">
    <property type="entry name" value="DNA/RNA_pol_sf"/>
</dbReference>
<dbReference type="InterPro" id="IPR043128">
    <property type="entry name" value="Rev_trsase/Diguanyl_cyclase"/>
</dbReference>
<dbReference type="InterPro" id="IPR021109">
    <property type="entry name" value="Peptidase_aspartic_dom_sf"/>
</dbReference>
<keyword evidence="3" id="KW-0548">Nucleotidyltransferase</keyword>
<evidence type="ECO:0000256" key="6">
    <source>
        <dbReference type="ARBA" id="ARBA00022801"/>
    </source>
</evidence>
<dbReference type="SUPFAM" id="SSF50630">
    <property type="entry name" value="Acid proteases"/>
    <property type="match status" value="1"/>
</dbReference>
<evidence type="ECO:0000256" key="1">
    <source>
        <dbReference type="ARBA" id="ARBA00012493"/>
    </source>
</evidence>
<keyword evidence="6" id="KW-0378">Hydrolase</keyword>
<dbReference type="SUPFAM" id="SSF56672">
    <property type="entry name" value="DNA/RNA polymerases"/>
    <property type="match status" value="1"/>
</dbReference>
<dbReference type="InterPro" id="IPR000477">
    <property type="entry name" value="RT_dom"/>
</dbReference>
<keyword evidence="2" id="KW-0808">Transferase</keyword>
<dbReference type="PROSITE" id="PS50878">
    <property type="entry name" value="RT_POL"/>
    <property type="match status" value="1"/>
</dbReference>
<evidence type="ECO:0000256" key="8">
    <source>
        <dbReference type="SAM" id="MobiDB-lite"/>
    </source>
</evidence>
<feature type="domain" description="Peptidase A2" evidence="9">
    <location>
        <begin position="330"/>
        <end position="410"/>
    </location>
</feature>
<dbReference type="Proteomes" id="UP000069940">
    <property type="component" value="Unassembled WGS sequence"/>
</dbReference>
<organism evidence="12 13">
    <name type="scientific">Aedes albopictus</name>
    <name type="common">Asian tiger mosquito</name>
    <name type="synonym">Stegomyia albopicta</name>
    <dbReference type="NCBI Taxonomy" id="7160"/>
    <lineage>
        <taxon>Eukaryota</taxon>
        <taxon>Metazoa</taxon>
        <taxon>Ecdysozoa</taxon>
        <taxon>Arthropoda</taxon>
        <taxon>Hexapoda</taxon>
        <taxon>Insecta</taxon>
        <taxon>Pterygota</taxon>
        <taxon>Neoptera</taxon>
        <taxon>Endopterygota</taxon>
        <taxon>Diptera</taxon>
        <taxon>Nematocera</taxon>
        <taxon>Culicoidea</taxon>
        <taxon>Culicidae</taxon>
        <taxon>Culicinae</taxon>
        <taxon>Aedini</taxon>
        <taxon>Aedes</taxon>
        <taxon>Stegomyia</taxon>
    </lineage>
</organism>
<evidence type="ECO:0000256" key="4">
    <source>
        <dbReference type="ARBA" id="ARBA00022722"/>
    </source>
</evidence>
<proteinExistence type="predicted"/>
<feature type="region of interest" description="Disordered" evidence="8">
    <location>
        <begin position="1314"/>
        <end position="1385"/>
    </location>
</feature>
<sequence length="1385" mass="159400">MGLIGTIDPYVQGTSFSHYVEQMEYIFSSNDIQEVKKKDIFLSLCGVTVFHELKRLYPATDLKTVSYADIIKKLKERYDKVESDIVMRFKFRCRVQGPSESNENFLLDVKLLAETCDFGEFRDSAIRDQLVYGVYDKNLQQRLLDEENLTLKVAERILKTKEVAANSSQAINRTSEVHSVKERLGWKGDRIETRGYRERVGAERGRERNRHERSYDNRRLQKSYTNYRSRSRSQTKGRYSNFICHYCNIRGHIQKNCYKFLNKSKNATGNPVKFLEAENEDNLHDYFKRLRKDYDSDADSGDYYPCMMIKSISRISEPCLLDVCIDGKSIQMEIDSGSSVSVISRPDYLSKFSKTTLKRNMKKLVVVNGSTLEVFGSIMVNVWLNSKKVKLELVIINTDHKFVPLIGRDWLDVFCDGWRQIFSKALCVNNLALTNDKDKMVNDLRNRYDDVFNRDFSRPILGYEADLVLKKDSPIFKKAYNVPYRLRDKVVKHLQELENGGIITPIKTSLWASPVVVVPKKNDEIRLVIDCKVSLNKVLIPNTYPLPTAQDLFSSLAGCTCFCSLDLTTAYTQLKLSENSRKFVVINTIKGLFTYNRLPQGASSSAAIFQQIMDDVLKGIEFVYCYLDDVLIAGKSPEECLRKLEIVLERLSQANIKINFNKCVFFVNKLPYLGHIITDKGLLPNPEKVSTIQAAKRPENVNELKAYLGLLNYYNKFLPNLSMTLNPLYGLLKKNVRFEWDSVCDKSFEESKTKLLSANILTFYDPKKPIVVSTDASSYGLGGVISHVVNGNEKPIWFTSFSLNNAQKTYPILHLEALAVVSTVKKFHKFLYGQKFTIYTDHKPLLGILGKPGRNSIFVTRIQRYIMDLAIYDYDILYRPAERQGNADFCSRFPLKNEMVLDTACDYVKSLNLFDNFPLDYSQVAQETKQDAFLQQILSFIKNGWPNRIQRCFKNVYAQSQDLEEVQGCLLFQDRVVIPATMQSKVLKLLHANHNGIIKMKQLARKYVYWFGINRDVEDFVNSCDTCLKMTNVSGSKETNKWIPTLKPFSRIHADFFYFKGHVLLLIVDSCSKWLEIELMDTGTNAEQVLRKFAGLFARYGLPDVVVTDNGPPFNSTSFDTFLRKQGIQVIKSPPYHPQSNGQAERMVRVTKEILKKFLVDPQMFSLNLQDKINYFLFNYRNTCLGTGDSPSEKVLGYKPKTLLDLLNPNKSFKSNLAYPPVENMIWNQSKHIRGDPFEKLSPGDKVYYRNPNVSQTQRWVEATFTKKISTNVLQIAIGAHLLTAHRGQIKLIKKTERRRNVTFQVGDSITNRRGEKRRYTASDDEEPFDGFELSNEPPPARSELHPEALQEIVETKNASNYQPVGARKSTRKKKRAEHEDFLYY</sequence>
<dbReference type="InterPro" id="IPR036397">
    <property type="entry name" value="RNaseH_sf"/>
</dbReference>